<name>A0A840A303_9CAUL</name>
<dbReference type="EMBL" id="JACIDK010000003">
    <property type="protein sequence ID" value="MBB3891812.1"/>
    <property type="molecule type" value="Genomic_DNA"/>
</dbReference>
<organism evidence="2 3">
    <name type="scientific">Phenylobacterium haematophilum</name>
    <dbReference type="NCBI Taxonomy" id="98513"/>
    <lineage>
        <taxon>Bacteria</taxon>
        <taxon>Pseudomonadati</taxon>
        <taxon>Pseudomonadota</taxon>
        <taxon>Alphaproteobacteria</taxon>
        <taxon>Caulobacterales</taxon>
        <taxon>Caulobacteraceae</taxon>
        <taxon>Phenylobacterium</taxon>
    </lineage>
</organism>
<keyword evidence="1" id="KW-0472">Membrane</keyword>
<dbReference type="RefSeq" id="WP_183773269.1">
    <property type="nucleotide sequence ID" value="NZ_JACIDK010000003.1"/>
</dbReference>
<evidence type="ECO:0000256" key="1">
    <source>
        <dbReference type="SAM" id="Phobius"/>
    </source>
</evidence>
<evidence type="ECO:0008006" key="4">
    <source>
        <dbReference type="Google" id="ProtNLM"/>
    </source>
</evidence>
<keyword evidence="3" id="KW-1185">Reference proteome</keyword>
<evidence type="ECO:0000313" key="3">
    <source>
        <dbReference type="Proteomes" id="UP000530564"/>
    </source>
</evidence>
<protein>
    <recommendedName>
        <fullName evidence="4">J domain-containing protein</fullName>
    </recommendedName>
</protein>
<dbReference type="AlphaFoldDB" id="A0A840A303"/>
<proteinExistence type="predicted"/>
<dbReference type="Proteomes" id="UP000530564">
    <property type="component" value="Unassembled WGS sequence"/>
</dbReference>
<dbReference type="Gene3D" id="1.10.287.110">
    <property type="entry name" value="DnaJ domain"/>
    <property type="match status" value="1"/>
</dbReference>
<sequence>MSGRSIWEVLGLDPTDDQRAIKRAYALQLKRTHPEDDAAGFQLLRQAYEHAMAIAAHEAVRLQVTHTAEVERPELVEERPPAAEPFTLEEPPHEAHWRACRRLEQLLGVEGSDRAALTAALDAVLRSESMANLEIFADTEVGLARVLLHFAPRGDVLLPGAIQHFGWYDQEDRWDLAPEIRDALARERALGMVERLSNRRHHHHLGYMTLRAGPPQTLGFWRRLRLCRRHRLVSGLFRFAAGHAPGVLHMIDPEAVEAWERRLARRERTRAARSVFGVVGAFLAVVLLLFAAAMLDRPQNLAARGAAEPTNPARLHGKPVDGA</sequence>
<evidence type="ECO:0000313" key="2">
    <source>
        <dbReference type="EMBL" id="MBB3891812.1"/>
    </source>
</evidence>
<dbReference type="CDD" id="cd06257">
    <property type="entry name" value="DnaJ"/>
    <property type="match status" value="1"/>
</dbReference>
<gene>
    <name evidence="2" type="ORF">GGQ61_002540</name>
</gene>
<feature type="transmembrane region" description="Helical" evidence="1">
    <location>
        <begin position="271"/>
        <end position="295"/>
    </location>
</feature>
<dbReference type="InterPro" id="IPR001623">
    <property type="entry name" value="DnaJ_domain"/>
</dbReference>
<accession>A0A840A303</accession>
<dbReference type="SUPFAM" id="SSF46565">
    <property type="entry name" value="Chaperone J-domain"/>
    <property type="match status" value="1"/>
</dbReference>
<keyword evidence="1" id="KW-1133">Transmembrane helix</keyword>
<dbReference type="InterPro" id="IPR036869">
    <property type="entry name" value="J_dom_sf"/>
</dbReference>
<reference evidence="2 3" key="1">
    <citation type="submission" date="2020-08" db="EMBL/GenBank/DDBJ databases">
        <title>Genomic Encyclopedia of Type Strains, Phase IV (KMG-IV): sequencing the most valuable type-strain genomes for metagenomic binning, comparative biology and taxonomic classification.</title>
        <authorList>
            <person name="Goeker M."/>
        </authorList>
    </citation>
    <scope>NUCLEOTIDE SEQUENCE [LARGE SCALE GENOMIC DNA]</scope>
    <source>
        <strain evidence="2 3">DSM 21793</strain>
    </source>
</reference>
<keyword evidence="1" id="KW-0812">Transmembrane</keyword>
<comment type="caution">
    <text evidence="2">The sequence shown here is derived from an EMBL/GenBank/DDBJ whole genome shotgun (WGS) entry which is preliminary data.</text>
</comment>